<evidence type="ECO:0000313" key="2">
    <source>
        <dbReference type="Proteomes" id="UP000191124"/>
    </source>
</evidence>
<dbReference type="AlphaFoldDB" id="A0A1S9V6E0"/>
<organism evidence="1 2">
    <name type="scientific">Bacillus cereus</name>
    <dbReference type="NCBI Taxonomy" id="1396"/>
    <lineage>
        <taxon>Bacteria</taxon>
        <taxon>Bacillati</taxon>
        <taxon>Bacillota</taxon>
        <taxon>Bacilli</taxon>
        <taxon>Bacillales</taxon>
        <taxon>Bacillaceae</taxon>
        <taxon>Bacillus</taxon>
        <taxon>Bacillus cereus group</taxon>
    </lineage>
</organism>
<accession>A0A1S9V6E0</accession>
<dbReference type="EMBL" id="MUAL01000008">
    <property type="protein sequence ID" value="OOR30067.1"/>
    <property type="molecule type" value="Genomic_DNA"/>
</dbReference>
<comment type="caution">
    <text evidence="1">The sequence shown here is derived from an EMBL/GenBank/DDBJ whole genome shotgun (WGS) entry which is preliminary data.</text>
</comment>
<dbReference type="RefSeq" id="WP_078179997.1">
    <property type="nucleotide sequence ID" value="NZ_MUAL01000008.1"/>
</dbReference>
<proteinExistence type="predicted"/>
<dbReference type="Proteomes" id="UP000191124">
    <property type="component" value="Unassembled WGS sequence"/>
</dbReference>
<reference evidence="1 2" key="1">
    <citation type="submission" date="2017-01" db="EMBL/GenBank/DDBJ databases">
        <title>Bacillus cereus isolates.</title>
        <authorList>
            <person name="Beno S.M."/>
        </authorList>
    </citation>
    <scope>NUCLEOTIDE SEQUENCE [LARGE SCALE GENOMIC DNA]</scope>
    <source>
        <strain evidence="1 2">FSL M7-1219</strain>
    </source>
</reference>
<evidence type="ECO:0000313" key="1">
    <source>
        <dbReference type="EMBL" id="OOR30067.1"/>
    </source>
</evidence>
<protein>
    <submittedName>
        <fullName evidence="1">Uncharacterized protein</fullName>
    </submittedName>
</protein>
<gene>
    <name evidence="1" type="ORF">BW892_07330</name>
</gene>
<name>A0A1S9V6E0_BACCE</name>
<sequence length="267" mass="31544">MNIEPLMLSSKEVYVLTGIFDYETMIGIENPFENWLDEEIGKELDIMYDHWREKELLIIKEDEIFCDQQLVEYFSICLTTGFVIEVQINKNNTTEKNVFYFTDKKVIHNTITDVNGEKQCRFRECGIPEVAWQFIYQALQSKNTFSRSNYTFKLPCSVYEKDLLNQPKNNLSELLGYYLDDDDAKELANIICDREELNTVKAHYYIKDSWYTDSIQFVYSQNQYWLIQKILDSGQKQTDIICLDIFAIIEEIKKMVLYLKSIGGESK</sequence>